<keyword evidence="4 7" id="KW-0378">Hydrolase</keyword>
<sequence length="276" mass="28742">MGASLNWNIARVLRGQPQSDSGTGVKVGVIDTGIDLYHPDLKVNIEGGVNVIQPSLLPLDDFGHGTHVAGIIGARHNSAGCVGVAPAVSLYAIKVQNRYGEGTLMTLVKGIEWGIVNKMDILNISISLGMSTPPILRKVVQQAIWSGVLVVAAAGNSGRPSGVGNNVQLPARIPGTVAVAAVDCHNRRAPFSSTGPSLAISAPGVNIKSTYPNERYAVLSGTSMAAPHVSGIAAIVKQAYPHATPQQVIQVLCRHAIDLPPRGVDWFTGAGLVQRP</sequence>
<dbReference type="InterPro" id="IPR023828">
    <property type="entry name" value="Peptidase_S8_Ser-AS"/>
</dbReference>
<dbReference type="EMBL" id="CP019699">
    <property type="protein sequence ID" value="AQS56777.1"/>
    <property type="molecule type" value="Genomic_DNA"/>
</dbReference>
<dbReference type="PANTHER" id="PTHR43806:SF11">
    <property type="entry name" value="CEREVISIN-RELATED"/>
    <property type="match status" value="1"/>
</dbReference>
<dbReference type="STRING" id="1471761.B0W44_14495"/>
<dbReference type="PROSITE" id="PS00137">
    <property type="entry name" value="SUBTILASE_HIS"/>
    <property type="match status" value="1"/>
</dbReference>
<dbReference type="InterPro" id="IPR022398">
    <property type="entry name" value="Peptidase_S8_His-AS"/>
</dbReference>
<dbReference type="InterPro" id="IPR023827">
    <property type="entry name" value="Peptidase_S8_Asp-AS"/>
</dbReference>
<evidence type="ECO:0000313" key="10">
    <source>
        <dbReference type="EMBL" id="AQS56777.1"/>
    </source>
</evidence>
<name>A0A1U9K9N2_9BACL</name>
<dbReference type="RefSeq" id="WP_077720643.1">
    <property type="nucleotide sequence ID" value="NZ_CP019699.1"/>
</dbReference>
<dbReference type="SUPFAM" id="SSF52743">
    <property type="entry name" value="Subtilisin-like"/>
    <property type="match status" value="1"/>
</dbReference>
<keyword evidence="11" id="KW-1185">Reference proteome</keyword>
<proteinExistence type="inferred from homology"/>
<keyword evidence="2 7" id="KW-0645">Protease</keyword>
<keyword evidence="3" id="KW-0479">Metal-binding</keyword>
<evidence type="ECO:0000256" key="6">
    <source>
        <dbReference type="PIRSR" id="PIRSR615500-1"/>
    </source>
</evidence>
<accession>A0A1U9K9N2</accession>
<dbReference type="AlphaFoldDB" id="A0A1U9K9N2"/>
<evidence type="ECO:0000256" key="5">
    <source>
        <dbReference type="ARBA" id="ARBA00022825"/>
    </source>
</evidence>
<dbReference type="PRINTS" id="PR00723">
    <property type="entry name" value="SUBTILISIN"/>
</dbReference>
<dbReference type="GO" id="GO:0046872">
    <property type="term" value="F:metal ion binding"/>
    <property type="evidence" value="ECO:0007669"/>
    <property type="project" value="UniProtKB-KW"/>
</dbReference>
<evidence type="ECO:0000256" key="7">
    <source>
        <dbReference type="PROSITE-ProRule" id="PRU01240"/>
    </source>
</evidence>
<feature type="active site" description="Charge relay system" evidence="6 7">
    <location>
        <position position="223"/>
    </location>
</feature>
<comment type="similarity">
    <text evidence="1 7 8">Belongs to the peptidase S8 family.</text>
</comment>
<protein>
    <recommendedName>
        <fullName evidence="9">Peptidase S8/S53 domain-containing protein</fullName>
    </recommendedName>
</protein>
<evidence type="ECO:0000259" key="9">
    <source>
        <dbReference type="Pfam" id="PF00082"/>
    </source>
</evidence>
<feature type="active site" description="Charge relay system" evidence="6 7">
    <location>
        <position position="31"/>
    </location>
</feature>
<dbReference type="KEGG" id="ntr:B0W44_14495"/>
<keyword evidence="5 7" id="KW-0720">Serine protease</keyword>
<dbReference type="InterPro" id="IPR000209">
    <property type="entry name" value="Peptidase_S8/S53_dom"/>
</dbReference>
<dbReference type="InterPro" id="IPR034202">
    <property type="entry name" value="Subtilisin_Carlsberg-like"/>
</dbReference>
<dbReference type="PROSITE" id="PS00138">
    <property type="entry name" value="SUBTILASE_SER"/>
    <property type="match status" value="1"/>
</dbReference>
<feature type="active site" description="Charge relay system" evidence="6 7">
    <location>
        <position position="64"/>
    </location>
</feature>
<dbReference type="PROSITE" id="PS51892">
    <property type="entry name" value="SUBTILASE"/>
    <property type="match status" value="1"/>
</dbReference>
<evidence type="ECO:0000256" key="2">
    <source>
        <dbReference type="ARBA" id="ARBA00022670"/>
    </source>
</evidence>
<evidence type="ECO:0000256" key="3">
    <source>
        <dbReference type="ARBA" id="ARBA00022723"/>
    </source>
</evidence>
<dbReference type="Proteomes" id="UP000188603">
    <property type="component" value="Chromosome"/>
</dbReference>
<feature type="domain" description="Peptidase S8/S53" evidence="9">
    <location>
        <begin position="22"/>
        <end position="271"/>
    </location>
</feature>
<dbReference type="CDD" id="cd07477">
    <property type="entry name" value="Peptidases_S8_Subtilisin_subset"/>
    <property type="match status" value="1"/>
</dbReference>
<dbReference type="PROSITE" id="PS00136">
    <property type="entry name" value="SUBTILASE_ASP"/>
    <property type="match status" value="1"/>
</dbReference>
<gene>
    <name evidence="10" type="ORF">B0W44_14495</name>
</gene>
<dbReference type="InterPro" id="IPR015500">
    <property type="entry name" value="Peptidase_S8_subtilisin-rel"/>
</dbReference>
<dbReference type="GO" id="GO:0006508">
    <property type="term" value="P:proteolysis"/>
    <property type="evidence" value="ECO:0007669"/>
    <property type="project" value="UniProtKB-KW"/>
</dbReference>
<dbReference type="InterPro" id="IPR036852">
    <property type="entry name" value="Peptidase_S8/S53_dom_sf"/>
</dbReference>
<evidence type="ECO:0000256" key="4">
    <source>
        <dbReference type="ARBA" id="ARBA00022801"/>
    </source>
</evidence>
<reference evidence="10 11" key="1">
    <citation type="journal article" date="2015" name="Int. J. Syst. Evol. Microbiol.">
        <title>Novibacillus thermophilus gen. nov., sp. nov., a Gram-staining-negative and moderately thermophilic member of the family Thermoactinomycetaceae.</title>
        <authorList>
            <person name="Yang G."/>
            <person name="Chen J."/>
            <person name="Zhou S."/>
        </authorList>
    </citation>
    <scope>NUCLEOTIDE SEQUENCE [LARGE SCALE GENOMIC DNA]</scope>
    <source>
        <strain evidence="10 11">SG-1</strain>
    </source>
</reference>
<dbReference type="Gene3D" id="3.40.50.200">
    <property type="entry name" value="Peptidase S8/S53 domain"/>
    <property type="match status" value="1"/>
</dbReference>
<evidence type="ECO:0000313" key="11">
    <source>
        <dbReference type="Proteomes" id="UP000188603"/>
    </source>
</evidence>
<dbReference type="GO" id="GO:0004252">
    <property type="term" value="F:serine-type endopeptidase activity"/>
    <property type="evidence" value="ECO:0007669"/>
    <property type="project" value="UniProtKB-UniRule"/>
</dbReference>
<evidence type="ECO:0000256" key="1">
    <source>
        <dbReference type="ARBA" id="ARBA00011073"/>
    </source>
</evidence>
<dbReference type="InterPro" id="IPR050131">
    <property type="entry name" value="Peptidase_S8_subtilisin-like"/>
</dbReference>
<dbReference type="OrthoDB" id="9798386at2"/>
<evidence type="ECO:0000256" key="8">
    <source>
        <dbReference type="RuleBase" id="RU003355"/>
    </source>
</evidence>
<dbReference type="Pfam" id="PF00082">
    <property type="entry name" value="Peptidase_S8"/>
    <property type="match status" value="1"/>
</dbReference>
<dbReference type="PANTHER" id="PTHR43806">
    <property type="entry name" value="PEPTIDASE S8"/>
    <property type="match status" value="1"/>
</dbReference>
<organism evidence="10 11">
    <name type="scientific">Novibacillus thermophilus</name>
    <dbReference type="NCBI Taxonomy" id="1471761"/>
    <lineage>
        <taxon>Bacteria</taxon>
        <taxon>Bacillati</taxon>
        <taxon>Bacillota</taxon>
        <taxon>Bacilli</taxon>
        <taxon>Bacillales</taxon>
        <taxon>Thermoactinomycetaceae</taxon>
        <taxon>Novibacillus</taxon>
    </lineage>
</organism>